<name>A0AAD7QTC9_9ASCO</name>
<gene>
    <name evidence="3" type="ORF">POJ06DRAFT_253306</name>
</gene>
<feature type="region of interest" description="Disordered" evidence="2">
    <location>
        <begin position="1"/>
        <end position="38"/>
    </location>
</feature>
<dbReference type="GO" id="GO:0042729">
    <property type="term" value="C:DASH complex"/>
    <property type="evidence" value="ECO:0007669"/>
    <property type="project" value="TreeGrafter"/>
</dbReference>
<evidence type="ECO:0000256" key="1">
    <source>
        <dbReference type="SAM" id="Coils"/>
    </source>
</evidence>
<dbReference type="AlphaFoldDB" id="A0AAD7QTC9"/>
<keyword evidence="1" id="KW-0175">Coiled coil</keyword>
<dbReference type="PANTHER" id="PTHR28289">
    <property type="entry name" value="DASH COMPLEX SUBUNIT HSK3"/>
    <property type="match status" value="1"/>
</dbReference>
<feature type="region of interest" description="Disordered" evidence="2">
    <location>
        <begin position="97"/>
        <end position="116"/>
    </location>
</feature>
<reference evidence="3" key="1">
    <citation type="submission" date="2023-03" db="EMBL/GenBank/DDBJ databases">
        <title>Near-Complete genome sequence of Lipomyces tetrasporous NRRL Y-64009, an oleaginous yeast capable of growing on lignocellulosic hydrolysates.</title>
        <authorList>
            <consortium name="Lawrence Berkeley National Laboratory"/>
            <person name="Jagtap S.S."/>
            <person name="Liu J.-J."/>
            <person name="Walukiewicz H.E."/>
            <person name="Pangilinan J."/>
            <person name="Lipzen A."/>
            <person name="Ahrendt S."/>
            <person name="Koriabine M."/>
            <person name="Cobaugh K."/>
            <person name="Salamov A."/>
            <person name="Yoshinaga Y."/>
            <person name="Ng V."/>
            <person name="Daum C."/>
            <person name="Grigoriev I.V."/>
            <person name="Slininger P.J."/>
            <person name="Dien B.S."/>
            <person name="Jin Y.-S."/>
            <person name="Rao C.V."/>
        </authorList>
    </citation>
    <scope>NUCLEOTIDE SEQUENCE</scope>
    <source>
        <strain evidence="3">NRRL Y-64009</strain>
    </source>
</reference>
<proteinExistence type="predicted"/>
<dbReference type="PANTHER" id="PTHR28289:SF1">
    <property type="entry name" value="DASH COMPLEX SUBUNIT HSK3"/>
    <property type="match status" value="1"/>
</dbReference>
<protein>
    <submittedName>
        <fullName evidence="3">DASH complex subunit Hsk3 like-domain-containing protein</fullName>
    </submittedName>
</protein>
<evidence type="ECO:0000313" key="3">
    <source>
        <dbReference type="EMBL" id="KAJ8100641.1"/>
    </source>
</evidence>
<evidence type="ECO:0000313" key="4">
    <source>
        <dbReference type="Proteomes" id="UP001217417"/>
    </source>
</evidence>
<dbReference type="GeneID" id="80882785"/>
<dbReference type="GO" id="GO:0008608">
    <property type="term" value="P:attachment of spindle microtubules to kinetochore"/>
    <property type="evidence" value="ECO:0007669"/>
    <property type="project" value="InterPro"/>
</dbReference>
<comment type="caution">
    <text evidence="3">The sequence shown here is derived from an EMBL/GenBank/DDBJ whole genome shotgun (WGS) entry which is preliminary data.</text>
</comment>
<feature type="compositionally biased region" description="Polar residues" evidence="2">
    <location>
        <begin position="1"/>
        <end position="35"/>
    </location>
</feature>
<dbReference type="GO" id="GO:0051010">
    <property type="term" value="F:microtubule plus-end binding"/>
    <property type="evidence" value="ECO:0007669"/>
    <property type="project" value="TreeGrafter"/>
</dbReference>
<dbReference type="EMBL" id="JARPMG010000005">
    <property type="protein sequence ID" value="KAJ8100641.1"/>
    <property type="molecule type" value="Genomic_DNA"/>
</dbReference>
<dbReference type="InterPro" id="IPR013183">
    <property type="entry name" value="Hsk3-like"/>
</dbReference>
<dbReference type="InterPro" id="IPR042332">
    <property type="entry name" value="Hsk3"/>
</dbReference>
<evidence type="ECO:0000256" key="2">
    <source>
        <dbReference type="SAM" id="MobiDB-lite"/>
    </source>
</evidence>
<sequence>MNRQYQPLPSSTTATMLSQSAATANFHSRPSTEPSTIKPRQMSHLHSQLAQLQANLSDLESLLRVTAVQADYIKRLGGLQGALFLAAGRVFERDALGEKSPAKQGQQGDDGADVSR</sequence>
<dbReference type="Proteomes" id="UP001217417">
    <property type="component" value="Unassembled WGS sequence"/>
</dbReference>
<keyword evidence="4" id="KW-1185">Reference proteome</keyword>
<organism evidence="3 4">
    <name type="scientific">Lipomyces tetrasporus</name>
    <dbReference type="NCBI Taxonomy" id="54092"/>
    <lineage>
        <taxon>Eukaryota</taxon>
        <taxon>Fungi</taxon>
        <taxon>Dikarya</taxon>
        <taxon>Ascomycota</taxon>
        <taxon>Saccharomycotina</taxon>
        <taxon>Lipomycetes</taxon>
        <taxon>Lipomycetales</taxon>
        <taxon>Lipomycetaceae</taxon>
        <taxon>Lipomyces</taxon>
    </lineage>
</organism>
<dbReference type="Pfam" id="PF08227">
    <property type="entry name" value="DASH_Hsk3"/>
    <property type="match status" value="1"/>
</dbReference>
<dbReference type="RefSeq" id="XP_056044091.1">
    <property type="nucleotide sequence ID" value="XM_056187619.1"/>
</dbReference>
<accession>A0AAD7QTC9</accession>
<feature type="coiled-coil region" evidence="1">
    <location>
        <begin position="42"/>
        <end position="69"/>
    </location>
</feature>